<dbReference type="InterPro" id="IPR046780">
    <property type="entry name" value="aBig_2"/>
</dbReference>
<dbReference type="Pfam" id="PF04616">
    <property type="entry name" value="Glyco_hydro_43"/>
    <property type="match status" value="1"/>
</dbReference>
<dbReference type="Pfam" id="PF07532">
    <property type="entry name" value="Big_4"/>
    <property type="match status" value="1"/>
</dbReference>
<feature type="region of interest" description="Disordered" evidence="5">
    <location>
        <begin position="36"/>
        <end position="61"/>
    </location>
</feature>
<dbReference type="PANTHER" id="PTHR43301">
    <property type="entry name" value="ARABINAN ENDO-1,5-ALPHA-L-ARABINOSIDASE"/>
    <property type="match status" value="1"/>
</dbReference>
<sequence>MTTMTILPRRIRRLAGAATCATLLAAATVPLAAGSASAAPVGSSPTTAAAPAAPSPLPDGAARHDAEELAIEGLDDVREDLWLPTVGAQGSQFSWRIRSGGEHAALQDQDQDSGSGAIVQVRRPAAGTDAAPVRLEATIDDGSQAITREFTATVQPMPSDPDQDEAYVWAFFTGEGVGGEKISLAASRGNDALDWNTLNDGEPLFTSEHGEEGLRDPFILRAPDGDTFYLIATDLKIDGREGGFQGAQVDGSLAVEVWESTDLVNWSDQRHVVVNTEHAGNTWAPEAFWDAERETFVLYWASNLYDTADPDDRTTPSYNRMMYATTDDFTTFSEPQVWIDVDRRGQDGAGSIDVTVAEHEGDYHRVYKDEKSMTLRQERSSDLLATVEDSYPGATGADDEWVELGTELGSGQDNGYGGTFTESEGPSLFPANEGDQNGYEYYLFADQPDYHGGPNHYVPMATDDITDASSWQVIGEQMPQSQFPQNTDGGRPRHGTVVPVTREQYQGVLEAYAPQIAVRTVEAISVSTEVGTAPQLPDSAHLEKVDGSVEEAEVIWDEIPEEAYEQAGTFVVSGVAQDDSRQPVEATVTVDGSAGEIGLEGATRCVTGTNVLVTTVTNEGSDDVTATVTTPYGRQDLTVAEGSRGSAAFTTREAELPAGEVTAEVDGAVTTAAFPAASCG</sequence>
<dbReference type="Pfam" id="PF20578">
    <property type="entry name" value="aBig_2"/>
    <property type="match status" value="1"/>
</dbReference>
<dbReference type="Gene3D" id="2.115.10.20">
    <property type="entry name" value="Glycosyl hydrolase domain, family 43"/>
    <property type="match status" value="1"/>
</dbReference>
<dbReference type="PANTHER" id="PTHR43301:SF3">
    <property type="entry name" value="ARABINAN ENDO-1,5-ALPHA-L-ARABINOSIDASE A-RELATED"/>
    <property type="match status" value="1"/>
</dbReference>
<reference evidence="9" key="2">
    <citation type="submission" date="2021-04" db="EMBL/GenBank/DDBJ databases">
        <authorList>
            <person name="Gilroy R."/>
        </authorList>
    </citation>
    <scope>NUCLEOTIDE SEQUENCE</scope>
    <source>
        <strain evidence="9">ChiHjej13B12-24818</strain>
    </source>
</reference>
<keyword evidence="4" id="KW-0326">Glycosidase</keyword>
<organism evidence="9 10">
    <name type="scientific">Candidatus Brachybacterium merdavium</name>
    <dbReference type="NCBI Taxonomy" id="2838513"/>
    <lineage>
        <taxon>Bacteria</taxon>
        <taxon>Bacillati</taxon>
        <taxon>Actinomycetota</taxon>
        <taxon>Actinomycetes</taxon>
        <taxon>Micrococcales</taxon>
        <taxon>Dermabacteraceae</taxon>
        <taxon>Brachybacterium</taxon>
    </lineage>
</organism>
<feature type="signal peptide" evidence="6">
    <location>
        <begin position="1"/>
        <end position="38"/>
    </location>
</feature>
<keyword evidence="3" id="KW-0378">Hydrolase</keyword>
<dbReference type="GO" id="GO:0004553">
    <property type="term" value="F:hydrolase activity, hydrolyzing O-glycosyl compounds"/>
    <property type="evidence" value="ECO:0007669"/>
    <property type="project" value="InterPro"/>
</dbReference>
<comment type="caution">
    <text evidence="9">The sequence shown here is derived from an EMBL/GenBank/DDBJ whole genome shotgun (WGS) entry which is preliminary data.</text>
</comment>
<dbReference type="InterPro" id="IPR006710">
    <property type="entry name" value="Glyco_hydro_43"/>
</dbReference>
<reference evidence="9" key="1">
    <citation type="journal article" date="2021" name="PeerJ">
        <title>Extensive microbial diversity within the chicken gut microbiome revealed by metagenomics and culture.</title>
        <authorList>
            <person name="Gilroy R."/>
            <person name="Ravi A."/>
            <person name="Getino M."/>
            <person name="Pursley I."/>
            <person name="Horton D.L."/>
            <person name="Alikhan N.F."/>
            <person name="Baker D."/>
            <person name="Gharbi K."/>
            <person name="Hall N."/>
            <person name="Watson M."/>
            <person name="Adriaenssens E.M."/>
            <person name="Foster-Nyarko E."/>
            <person name="Jarju S."/>
            <person name="Secka A."/>
            <person name="Antonio M."/>
            <person name="Oren A."/>
            <person name="Chaudhuri R.R."/>
            <person name="La Ragione R."/>
            <person name="Hildebrand F."/>
            <person name="Pallen M.J."/>
        </authorList>
    </citation>
    <scope>NUCLEOTIDE SEQUENCE</scope>
    <source>
        <strain evidence="9">ChiHjej13B12-24818</strain>
    </source>
</reference>
<dbReference type="GO" id="GO:0005975">
    <property type="term" value="P:carbohydrate metabolic process"/>
    <property type="evidence" value="ECO:0007669"/>
    <property type="project" value="InterPro"/>
</dbReference>
<feature type="chain" id="PRO_5039348323" evidence="6">
    <location>
        <begin position="39"/>
        <end position="680"/>
    </location>
</feature>
<comment type="similarity">
    <text evidence="2">Belongs to the glycosyl hydrolase 43 family.</text>
</comment>
<evidence type="ECO:0000256" key="3">
    <source>
        <dbReference type="ARBA" id="ARBA00022801"/>
    </source>
</evidence>
<dbReference type="AlphaFoldDB" id="A0A9D2RQ21"/>
<evidence type="ECO:0000256" key="6">
    <source>
        <dbReference type="SAM" id="SignalP"/>
    </source>
</evidence>
<feature type="domain" description="Bacterial Ig-like" evidence="7">
    <location>
        <begin position="522"/>
        <end position="576"/>
    </location>
</feature>
<proteinExistence type="inferred from homology"/>
<evidence type="ECO:0000259" key="8">
    <source>
        <dbReference type="Pfam" id="PF20578"/>
    </source>
</evidence>
<evidence type="ECO:0000313" key="9">
    <source>
        <dbReference type="EMBL" id="HJB11855.1"/>
    </source>
</evidence>
<evidence type="ECO:0000256" key="2">
    <source>
        <dbReference type="ARBA" id="ARBA00009865"/>
    </source>
</evidence>
<evidence type="ECO:0000256" key="1">
    <source>
        <dbReference type="ARBA" id="ARBA00004834"/>
    </source>
</evidence>
<evidence type="ECO:0000259" key="7">
    <source>
        <dbReference type="Pfam" id="PF07532"/>
    </source>
</evidence>
<feature type="compositionally biased region" description="Low complexity" evidence="5">
    <location>
        <begin position="36"/>
        <end position="52"/>
    </location>
</feature>
<keyword evidence="6" id="KW-0732">Signal</keyword>
<dbReference type="EMBL" id="DWZH01000124">
    <property type="protein sequence ID" value="HJB11855.1"/>
    <property type="molecule type" value="Genomic_DNA"/>
</dbReference>
<name>A0A9D2RQ21_9MICO</name>
<dbReference type="SUPFAM" id="SSF75005">
    <property type="entry name" value="Arabinanase/levansucrase/invertase"/>
    <property type="match status" value="1"/>
</dbReference>
<gene>
    <name evidence="9" type="ORF">H9786_15250</name>
</gene>
<comment type="pathway">
    <text evidence="1">Glycan metabolism; L-arabinan degradation.</text>
</comment>
<dbReference type="InterPro" id="IPR050727">
    <property type="entry name" value="GH43_arabinanases"/>
</dbReference>
<protein>
    <submittedName>
        <fullName evidence="9">Ig-like domain-containing protein</fullName>
    </submittedName>
</protein>
<accession>A0A9D2RQ21</accession>
<evidence type="ECO:0000313" key="10">
    <source>
        <dbReference type="Proteomes" id="UP000823823"/>
    </source>
</evidence>
<evidence type="ECO:0000256" key="4">
    <source>
        <dbReference type="ARBA" id="ARBA00023295"/>
    </source>
</evidence>
<dbReference type="CDD" id="cd08983">
    <property type="entry name" value="GH43_Bt3655-like"/>
    <property type="match status" value="1"/>
</dbReference>
<dbReference type="InterPro" id="IPR023296">
    <property type="entry name" value="Glyco_hydro_beta-prop_sf"/>
</dbReference>
<dbReference type="Proteomes" id="UP000823823">
    <property type="component" value="Unassembled WGS sequence"/>
</dbReference>
<evidence type="ECO:0000256" key="5">
    <source>
        <dbReference type="SAM" id="MobiDB-lite"/>
    </source>
</evidence>
<feature type="domain" description="Atrophied bacterial Ig" evidence="8">
    <location>
        <begin position="65"/>
        <end position="155"/>
    </location>
</feature>
<dbReference type="InterPro" id="IPR011081">
    <property type="entry name" value="Big_4"/>
</dbReference>